<dbReference type="InterPro" id="IPR005804">
    <property type="entry name" value="FA_desaturase_dom"/>
</dbReference>
<dbReference type="GO" id="GO:0016020">
    <property type="term" value="C:membrane"/>
    <property type="evidence" value="ECO:0007669"/>
    <property type="project" value="TreeGrafter"/>
</dbReference>
<dbReference type="OrthoDB" id="784276at2"/>
<evidence type="ECO:0000256" key="1">
    <source>
        <dbReference type="SAM" id="Phobius"/>
    </source>
</evidence>
<keyword evidence="1" id="KW-1133">Transmembrane helix</keyword>
<feature type="transmembrane region" description="Helical" evidence="1">
    <location>
        <begin position="65"/>
        <end position="86"/>
    </location>
</feature>
<organism evidence="3 4">
    <name type="scientific">Parasphingorhabdus marina DSM 22363</name>
    <dbReference type="NCBI Taxonomy" id="1123272"/>
    <lineage>
        <taxon>Bacteria</taxon>
        <taxon>Pseudomonadati</taxon>
        <taxon>Pseudomonadota</taxon>
        <taxon>Alphaproteobacteria</taxon>
        <taxon>Sphingomonadales</taxon>
        <taxon>Sphingomonadaceae</taxon>
        <taxon>Parasphingorhabdus</taxon>
    </lineage>
</organism>
<dbReference type="PANTHER" id="PTHR19353:SF19">
    <property type="entry name" value="DELTA(5) FATTY ACID DESATURASE C-RELATED"/>
    <property type="match status" value="1"/>
</dbReference>
<accession>A0A1N6HK69</accession>
<dbReference type="Proteomes" id="UP000185192">
    <property type="component" value="Unassembled WGS sequence"/>
</dbReference>
<dbReference type="EMBL" id="FSQW01000002">
    <property type="protein sequence ID" value="SIO20123.1"/>
    <property type="molecule type" value="Genomic_DNA"/>
</dbReference>
<dbReference type="InterPro" id="IPR012171">
    <property type="entry name" value="Fatty_acid_desaturase"/>
</dbReference>
<proteinExistence type="predicted"/>
<dbReference type="GO" id="GO:0016717">
    <property type="term" value="F:oxidoreductase activity, acting on paired donors, with oxidation of a pair of donors resulting in the reduction of molecular oxygen to two molecules of water"/>
    <property type="evidence" value="ECO:0007669"/>
    <property type="project" value="TreeGrafter"/>
</dbReference>
<dbReference type="RefSeq" id="WP_143182899.1">
    <property type="nucleotide sequence ID" value="NZ_FSQW01000002.1"/>
</dbReference>
<evidence type="ECO:0000259" key="2">
    <source>
        <dbReference type="Pfam" id="PF00487"/>
    </source>
</evidence>
<sequence>MVSLALDRAPAELLADPEALDPEAIDRLAEQDLTGLDLSGLSDKQMRRLERRIARRFHGGTKGGTPWTPVIWGLGNSAAFVMMWPLVMLDMIPLWLGCLVNILCASIALLPSHEAQHDNIARPGTRLRWLNELVGRVSLIPLAGPYRAFKITHLGHHRYCNIPDKDPDYSTSARNAWHFLFKSVRNRQPRGEGGVARYVEVLKEMDTAESRRALREAAITQFLFLAIMFACAWNGYAIEALLLWWVPRHVGLTYIRLVLSWMPHHPAKETGRYTNTRAFKSWAGNLLTSGMEYHIVHHLYPNIPIHRTPAAYWALRPLLVARKCELGKL</sequence>
<dbReference type="STRING" id="1123272.SAMN02745824_3327"/>
<keyword evidence="1" id="KW-0812">Transmembrane</keyword>
<dbReference type="PANTHER" id="PTHR19353">
    <property type="entry name" value="FATTY ACID DESATURASE 2"/>
    <property type="match status" value="1"/>
</dbReference>
<keyword evidence="1" id="KW-0472">Membrane</keyword>
<dbReference type="Pfam" id="PF00487">
    <property type="entry name" value="FA_desaturase"/>
    <property type="match status" value="1"/>
</dbReference>
<evidence type="ECO:0000313" key="3">
    <source>
        <dbReference type="EMBL" id="SIO20123.1"/>
    </source>
</evidence>
<name>A0A1N6HK69_9SPHN</name>
<protein>
    <submittedName>
        <fullName evidence="3">Fatty acid desaturase</fullName>
    </submittedName>
</protein>
<reference evidence="4" key="1">
    <citation type="submission" date="2016-11" db="EMBL/GenBank/DDBJ databases">
        <authorList>
            <person name="Varghese N."/>
            <person name="Submissions S."/>
        </authorList>
    </citation>
    <scope>NUCLEOTIDE SEQUENCE [LARGE SCALE GENOMIC DNA]</scope>
    <source>
        <strain evidence="4">DSM 22363</strain>
    </source>
</reference>
<gene>
    <name evidence="3" type="ORF">SAMN02745824_3327</name>
</gene>
<feature type="transmembrane region" description="Helical" evidence="1">
    <location>
        <begin position="92"/>
        <end position="110"/>
    </location>
</feature>
<keyword evidence="4" id="KW-1185">Reference proteome</keyword>
<feature type="domain" description="Fatty acid desaturase" evidence="2">
    <location>
        <begin position="94"/>
        <end position="320"/>
    </location>
</feature>
<feature type="transmembrane region" description="Helical" evidence="1">
    <location>
        <begin position="222"/>
        <end position="246"/>
    </location>
</feature>
<evidence type="ECO:0000313" key="4">
    <source>
        <dbReference type="Proteomes" id="UP000185192"/>
    </source>
</evidence>
<dbReference type="GO" id="GO:0008610">
    <property type="term" value="P:lipid biosynthetic process"/>
    <property type="evidence" value="ECO:0007669"/>
    <property type="project" value="UniProtKB-ARBA"/>
</dbReference>
<dbReference type="AlphaFoldDB" id="A0A1N6HK69"/>